<comment type="similarity">
    <text evidence="1">Belongs to the small GTPase superfamily. Rab family.</text>
</comment>
<sequence>MYNPIFTQTIKSSFESVKAILLGDESCGKTSIALFGLDTTLTKNFKINQNCINFVEKKIKLSSTEKKIVLNLWDLTSSFIDNSFLEHVIPYTNIIFFVYDLTNSTSFDNLKDWLKIVKDIDKKLKVTRQYVLLANKSN</sequence>
<proteinExistence type="inferred from homology"/>
<dbReference type="InterPro" id="IPR027417">
    <property type="entry name" value="P-loop_NTPase"/>
</dbReference>
<name>A0A177B675_9BILA</name>
<dbReference type="PROSITE" id="PS51419">
    <property type="entry name" value="RAB"/>
    <property type="match status" value="1"/>
</dbReference>
<dbReference type="Gene3D" id="3.40.50.300">
    <property type="entry name" value="P-loop containing nucleotide triphosphate hydrolases"/>
    <property type="match status" value="1"/>
</dbReference>
<evidence type="ECO:0000313" key="4">
    <source>
        <dbReference type="Proteomes" id="UP000078046"/>
    </source>
</evidence>
<dbReference type="AlphaFoldDB" id="A0A177B675"/>
<reference evidence="3 4" key="1">
    <citation type="submission" date="2016-04" db="EMBL/GenBank/DDBJ databases">
        <title>The genome of Intoshia linei affirms orthonectids as highly simplified spiralians.</title>
        <authorList>
            <person name="Mikhailov K.V."/>
            <person name="Slusarev G.S."/>
            <person name="Nikitin M.A."/>
            <person name="Logacheva M.D."/>
            <person name="Penin A."/>
            <person name="Aleoshin V."/>
            <person name="Panchin Y.V."/>
        </authorList>
    </citation>
    <scope>NUCLEOTIDE SEQUENCE [LARGE SCALE GENOMIC DNA]</scope>
    <source>
        <strain evidence="3">Intl2013</strain>
        <tissue evidence="3">Whole animal</tissue>
    </source>
</reference>
<gene>
    <name evidence="3" type="ORF">A3Q56_02495</name>
</gene>
<dbReference type="GO" id="GO:0000166">
    <property type="term" value="F:nucleotide binding"/>
    <property type="evidence" value="ECO:0007669"/>
    <property type="project" value="UniProtKB-KW"/>
</dbReference>
<dbReference type="PANTHER" id="PTHR47978">
    <property type="match status" value="1"/>
</dbReference>
<dbReference type="EMBL" id="LWCA01000235">
    <property type="protein sequence ID" value="OAF69756.1"/>
    <property type="molecule type" value="Genomic_DNA"/>
</dbReference>
<organism evidence="3 4">
    <name type="scientific">Intoshia linei</name>
    <dbReference type="NCBI Taxonomy" id="1819745"/>
    <lineage>
        <taxon>Eukaryota</taxon>
        <taxon>Metazoa</taxon>
        <taxon>Spiralia</taxon>
        <taxon>Lophotrochozoa</taxon>
        <taxon>Mesozoa</taxon>
        <taxon>Orthonectida</taxon>
        <taxon>Rhopaluridae</taxon>
        <taxon>Intoshia</taxon>
    </lineage>
</organism>
<evidence type="ECO:0000256" key="1">
    <source>
        <dbReference type="ARBA" id="ARBA00006270"/>
    </source>
</evidence>
<dbReference type="Proteomes" id="UP000078046">
    <property type="component" value="Unassembled WGS sequence"/>
</dbReference>
<comment type="caution">
    <text evidence="3">The sequence shown here is derived from an EMBL/GenBank/DDBJ whole genome shotgun (WGS) entry which is preliminary data.</text>
</comment>
<dbReference type="Pfam" id="PF08477">
    <property type="entry name" value="Roc"/>
    <property type="match status" value="1"/>
</dbReference>
<protein>
    <submittedName>
        <fullName evidence="3">Uncharacterized protein</fullName>
    </submittedName>
</protein>
<evidence type="ECO:0000313" key="3">
    <source>
        <dbReference type="EMBL" id="OAF69756.1"/>
    </source>
</evidence>
<dbReference type="OrthoDB" id="10254700at2759"/>
<accession>A0A177B675</accession>
<keyword evidence="2" id="KW-0547">Nucleotide-binding</keyword>
<dbReference type="SUPFAM" id="SSF52540">
    <property type="entry name" value="P-loop containing nucleoside triphosphate hydrolases"/>
    <property type="match status" value="1"/>
</dbReference>
<evidence type="ECO:0000256" key="2">
    <source>
        <dbReference type="ARBA" id="ARBA00022741"/>
    </source>
</evidence>
<keyword evidence="4" id="KW-1185">Reference proteome</keyword>